<organism evidence="1">
    <name type="scientific">Streptomyces sp. R11</name>
    <dbReference type="NCBI Taxonomy" id="3238625"/>
    <lineage>
        <taxon>Bacteria</taxon>
        <taxon>Bacillati</taxon>
        <taxon>Actinomycetota</taxon>
        <taxon>Actinomycetes</taxon>
        <taxon>Kitasatosporales</taxon>
        <taxon>Streptomycetaceae</taxon>
        <taxon>Streptomyces</taxon>
    </lineage>
</organism>
<evidence type="ECO:0000313" key="1">
    <source>
        <dbReference type="EMBL" id="XDQ15673.1"/>
    </source>
</evidence>
<sequence>MEAERCLIACRLMKPVDLACRRYAISNQVLQQALGACPADLGAAVLFMAMVKWRGVLPDNERQQWSLDPFMAVGRCVSA</sequence>
<dbReference type="RefSeq" id="WP_369275602.1">
    <property type="nucleotide sequence ID" value="NZ_CP163432.1"/>
</dbReference>
<protein>
    <submittedName>
        <fullName evidence="1">Uncharacterized protein</fullName>
    </submittedName>
</protein>
<dbReference type="AlphaFoldDB" id="A0AB39NB22"/>
<accession>A0AB39NB22</accession>
<reference evidence="1" key="1">
    <citation type="submission" date="2024-07" db="EMBL/GenBank/DDBJ databases">
        <authorList>
            <person name="Yu S.T."/>
        </authorList>
    </citation>
    <scope>NUCLEOTIDE SEQUENCE</scope>
    <source>
        <strain evidence="1">R11</strain>
    </source>
</reference>
<dbReference type="EMBL" id="CP163432">
    <property type="protein sequence ID" value="XDQ15673.1"/>
    <property type="molecule type" value="Genomic_DNA"/>
</dbReference>
<proteinExistence type="predicted"/>
<gene>
    <name evidence="1" type="ORF">AB5J55_41610</name>
</gene>
<name>A0AB39NB22_9ACTN</name>